<gene>
    <name evidence="9" type="ORF">K491DRAFT_589929</name>
</gene>
<feature type="region of interest" description="Disordered" evidence="6">
    <location>
        <begin position="281"/>
        <end position="339"/>
    </location>
</feature>
<reference evidence="9" key="1">
    <citation type="journal article" date="2020" name="Stud. Mycol.">
        <title>101 Dothideomycetes genomes: a test case for predicting lifestyles and emergence of pathogens.</title>
        <authorList>
            <person name="Haridas S."/>
            <person name="Albert R."/>
            <person name="Binder M."/>
            <person name="Bloem J."/>
            <person name="Labutti K."/>
            <person name="Salamov A."/>
            <person name="Andreopoulos B."/>
            <person name="Baker S."/>
            <person name="Barry K."/>
            <person name="Bills G."/>
            <person name="Bluhm B."/>
            <person name="Cannon C."/>
            <person name="Castanera R."/>
            <person name="Culley D."/>
            <person name="Daum C."/>
            <person name="Ezra D."/>
            <person name="Gonzalez J."/>
            <person name="Henrissat B."/>
            <person name="Kuo A."/>
            <person name="Liang C."/>
            <person name="Lipzen A."/>
            <person name="Lutzoni F."/>
            <person name="Magnuson J."/>
            <person name="Mondo S."/>
            <person name="Nolan M."/>
            <person name="Ohm R."/>
            <person name="Pangilinan J."/>
            <person name="Park H.-J."/>
            <person name="Ramirez L."/>
            <person name="Alfaro M."/>
            <person name="Sun H."/>
            <person name="Tritt A."/>
            <person name="Yoshinaga Y."/>
            <person name="Zwiers L.-H."/>
            <person name="Turgeon B."/>
            <person name="Goodwin S."/>
            <person name="Spatafora J."/>
            <person name="Crous P."/>
            <person name="Grigoriev I."/>
        </authorList>
    </citation>
    <scope>NUCLEOTIDE SEQUENCE</scope>
    <source>
        <strain evidence="9">CBS 122681</strain>
    </source>
</reference>
<sequence length="414" mass="46404">MVVHDDASLSSRGAQQANVAIAFLVLAWIFIVLRVWTRTYVIKSFGWDDSTMILAGIVFSIYCATMLYIEANGGGTHIKDVPQLINLTKWTIVGEATYIGTVMILKISLGIFFARIVVKRWHLWIIWTTVATSVASSVASFFYCLLRCGPNLDLYVYRQLASECTPRKFDLFIAYQQVSITTLTDIVFVSFPFLILRKANMDTRSKVSVGLILSLAALGCICSMVRFRYVDGLTEYNDFFWNATNIAIWSTVEPGAGIVAGCLATLRPLLKRFAATARSIRSSETRSAKHRSKSGRSMNTSSNVKSTPESRERSSTDGNAAEELTNTHQDIELRSGMSKKAESKDCILEQTYDDRPWLAQRSDSPDLDTQSSRTYFSRQSSWTNRSKATSDACILDRPLPPLPLDLRHWESESV</sequence>
<accession>A0A6A6TN83</accession>
<keyword evidence="3 7" id="KW-1133">Transmembrane helix</keyword>
<dbReference type="InterPro" id="IPR049326">
    <property type="entry name" value="Rhodopsin_dom_fungi"/>
</dbReference>
<dbReference type="AlphaFoldDB" id="A0A6A6TN83"/>
<evidence type="ECO:0000313" key="9">
    <source>
        <dbReference type="EMBL" id="KAF2660064.1"/>
    </source>
</evidence>
<evidence type="ECO:0000256" key="1">
    <source>
        <dbReference type="ARBA" id="ARBA00004141"/>
    </source>
</evidence>
<dbReference type="EMBL" id="MU004302">
    <property type="protein sequence ID" value="KAF2660064.1"/>
    <property type="molecule type" value="Genomic_DNA"/>
</dbReference>
<evidence type="ECO:0000256" key="4">
    <source>
        <dbReference type="ARBA" id="ARBA00023136"/>
    </source>
</evidence>
<protein>
    <recommendedName>
        <fullName evidence="8">Rhodopsin domain-containing protein</fullName>
    </recommendedName>
</protein>
<evidence type="ECO:0000256" key="6">
    <source>
        <dbReference type="SAM" id="MobiDB-lite"/>
    </source>
</evidence>
<feature type="transmembrane region" description="Helical" evidence="7">
    <location>
        <begin position="20"/>
        <end position="37"/>
    </location>
</feature>
<feature type="transmembrane region" description="Helical" evidence="7">
    <location>
        <begin position="207"/>
        <end position="227"/>
    </location>
</feature>
<evidence type="ECO:0000256" key="2">
    <source>
        <dbReference type="ARBA" id="ARBA00022692"/>
    </source>
</evidence>
<keyword evidence="10" id="KW-1185">Reference proteome</keyword>
<evidence type="ECO:0000256" key="5">
    <source>
        <dbReference type="ARBA" id="ARBA00038359"/>
    </source>
</evidence>
<comment type="similarity">
    <text evidence="5">Belongs to the SAT4 family.</text>
</comment>
<dbReference type="InterPro" id="IPR052337">
    <property type="entry name" value="SAT4-like"/>
</dbReference>
<dbReference type="Proteomes" id="UP000799324">
    <property type="component" value="Unassembled WGS sequence"/>
</dbReference>
<feature type="compositionally biased region" description="Basic and acidic residues" evidence="6">
    <location>
        <begin position="329"/>
        <end position="339"/>
    </location>
</feature>
<feature type="compositionally biased region" description="Polar residues" evidence="6">
    <location>
        <begin position="367"/>
        <end position="389"/>
    </location>
</feature>
<dbReference type="Pfam" id="PF20684">
    <property type="entry name" value="Fung_rhodopsin"/>
    <property type="match status" value="1"/>
</dbReference>
<feature type="transmembrane region" description="Helical" evidence="7">
    <location>
        <begin position="49"/>
        <end position="69"/>
    </location>
</feature>
<evidence type="ECO:0000256" key="7">
    <source>
        <dbReference type="SAM" id="Phobius"/>
    </source>
</evidence>
<evidence type="ECO:0000313" key="10">
    <source>
        <dbReference type="Proteomes" id="UP000799324"/>
    </source>
</evidence>
<proteinExistence type="inferred from homology"/>
<feature type="transmembrane region" description="Helical" evidence="7">
    <location>
        <begin position="96"/>
        <end position="117"/>
    </location>
</feature>
<feature type="domain" description="Rhodopsin" evidence="8">
    <location>
        <begin position="33"/>
        <end position="272"/>
    </location>
</feature>
<dbReference type="OrthoDB" id="4682787at2759"/>
<name>A0A6A6TN83_9PLEO</name>
<dbReference type="PANTHER" id="PTHR33048:SF96">
    <property type="entry name" value="INTEGRAL MEMBRANE PROTEIN"/>
    <property type="match status" value="1"/>
</dbReference>
<organism evidence="9 10">
    <name type="scientific">Lophiostoma macrostomum CBS 122681</name>
    <dbReference type="NCBI Taxonomy" id="1314788"/>
    <lineage>
        <taxon>Eukaryota</taxon>
        <taxon>Fungi</taxon>
        <taxon>Dikarya</taxon>
        <taxon>Ascomycota</taxon>
        <taxon>Pezizomycotina</taxon>
        <taxon>Dothideomycetes</taxon>
        <taxon>Pleosporomycetidae</taxon>
        <taxon>Pleosporales</taxon>
        <taxon>Lophiostomataceae</taxon>
        <taxon>Lophiostoma</taxon>
    </lineage>
</organism>
<feature type="transmembrane region" description="Helical" evidence="7">
    <location>
        <begin position="124"/>
        <end position="143"/>
    </location>
</feature>
<feature type="transmembrane region" description="Helical" evidence="7">
    <location>
        <begin position="172"/>
        <end position="195"/>
    </location>
</feature>
<evidence type="ECO:0000259" key="8">
    <source>
        <dbReference type="Pfam" id="PF20684"/>
    </source>
</evidence>
<keyword evidence="2 7" id="KW-0812">Transmembrane</keyword>
<feature type="transmembrane region" description="Helical" evidence="7">
    <location>
        <begin position="247"/>
        <end position="270"/>
    </location>
</feature>
<feature type="compositionally biased region" description="Polar residues" evidence="6">
    <location>
        <begin position="295"/>
        <end position="307"/>
    </location>
</feature>
<dbReference type="PANTHER" id="PTHR33048">
    <property type="entry name" value="PTH11-LIKE INTEGRAL MEMBRANE PROTEIN (AFU_ORTHOLOGUE AFUA_5G11245)"/>
    <property type="match status" value="1"/>
</dbReference>
<evidence type="ECO:0000256" key="3">
    <source>
        <dbReference type="ARBA" id="ARBA00022989"/>
    </source>
</evidence>
<keyword evidence="4 7" id="KW-0472">Membrane</keyword>
<dbReference type="GO" id="GO:0016020">
    <property type="term" value="C:membrane"/>
    <property type="evidence" value="ECO:0007669"/>
    <property type="project" value="UniProtKB-SubCell"/>
</dbReference>
<comment type="subcellular location">
    <subcellularLocation>
        <location evidence="1">Membrane</location>
        <topology evidence="1">Multi-pass membrane protein</topology>
    </subcellularLocation>
</comment>
<feature type="region of interest" description="Disordered" evidence="6">
    <location>
        <begin position="357"/>
        <end position="390"/>
    </location>
</feature>